<evidence type="ECO:0000259" key="11">
    <source>
        <dbReference type="Pfam" id="PF02463"/>
    </source>
</evidence>
<evidence type="ECO:0000256" key="1">
    <source>
        <dbReference type="ARBA" id="ARBA00003618"/>
    </source>
</evidence>
<keyword evidence="5 9" id="KW-0227">DNA damage</keyword>
<evidence type="ECO:0000256" key="7">
    <source>
        <dbReference type="ARBA" id="ARBA00023204"/>
    </source>
</evidence>
<reference evidence="12 13" key="1">
    <citation type="submission" date="2024-04" db="EMBL/GenBank/DDBJ databases">
        <title>Genome sequencing and metabolic network reconstruction of aminoacids and betaine degradation by Anoxynatronum sibiricum.</title>
        <authorList>
            <person name="Detkova E.N."/>
            <person name="Boltjanskaja Y.V."/>
            <person name="Mardanov A.V."/>
            <person name="Kevbrin V."/>
        </authorList>
    </citation>
    <scope>NUCLEOTIDE SEQUENCE [LARGE SCALE GENOMIC DNA]</scope>
    <source>
        <strain evidence="12 13">Z-7981</strain>
    </source>
</reference>
<evidence type="ECO:0000256" key="3">
    <source>
        <dbReference type="ARBA" id="ARBA00021315"/>
    </source>
</evidence>
<dbReference type="InterPro" id="IPR004604">
    <property type="entry name" value="DNA_recomb/repair_RecN"/>
</dbReference>
<name>A0ABU9VQJ5_9CLOT</name>
<feature type="domain" description="RecF/RecN/SMC N-terminal" evidence="11">
    <location>
        <begin position="2"/>
        <end position="515"/>
    </location>
</feature>
<dbReference type="Pfam" id="PF02463">
    <property type="entry name" value="SMC_N"/>
    <property type="match status" value="1"/>
</dbReference>
<dbReference type="Gene3D" id="3.40.50.300">
    <property type="entry name" value="P-loop containing nucleotide triphosphate hydrolases"/>
    <property type="match status" value="2"/>
</dbReference>
<dbReference type="InterPro" id="IPR027417">
    <property type="entry name" value="P-loop_NTPase"/>
</dbReference>
<comment type="function">
    <text evidence="1 9">May be involved in recombinational repair of damaged DNA.</text>
</comment>
<dbReference type="SUPFAM" id="SSF52540">
    <property type="entry name" value="P-loop containing nucleoside triphosphate hydrolases"/>
    <property type="match status" value="2"/>
</dbReference>
<keyword evidence="4" id="KW-0547">Nucleotide-binding</keyword>
<dbReference type="PANTHER" id="PTHR11059:SF0">
    <property type="entry name" value="DNA REPAIR PROTEIN RECN"/>
    <property type="match status" value="1"/>
</dbReference>
<evidence type="ECO:0000256" key="5">
    <source>
        <dbReference type="ARBA" id="ARBA00022763"/>
    </source>
</evidence>
<dbReference type="PANTHER" id="PTHR11059">
    <property type="entry name" value="DNA REPAIR PROTEIN RECN"/>
    <property type="match status" value="1"/>
</dbReference>
<dbReference type="RefSeq" id="WP_343184697.1">
    <property type="nucleotide sequence ID" value="NZ_JBCITM010000002.1"/>
</dbReference>
<keyword evidence="7 9" id="KW-0234">DNA repair</keyword>
<evidence type="ECO:0000313" key="12">
    <source>
        <dbReference type="EMBL" id="MEN1759329.1"/>
    </source>
</evidence>
<comment type="caution">
    <text evidence="12">The sequence shown here is derived from an EMBL/GenBank/DDBJ whole genome shotgun (WGS) entry which is preliminary data.</text>
</comment>
<evidence type="ECO:0000256" key="2">
    <source>
        <dbReference type="ARBA" id="ARBA00009441"/>
    </source>
</evidence>
<proteinExistence type="inferred from homology"/>
<keyword evidence="10" id="KW-0175">Coiled coil</keyword>
<sequence length="571" mass="64750">MLLELKINDFALIDELQLSFSPGLTVLSGETGAGKSIVVDAVSMCLGGRADRDLVKSGAAKAHIQAVFEVNWQPEATHVRMLQEAGVVSEDIHQLIISREIHATGRSVSRINGIIVTQQLLRQVMQHVADLHGQHEHQSLLHQESHMHMLDSFGGDTLQKVKEDYLQCYHALCRLRQKLHHLGSSETERARELDFISFQMQEIEEAQLQPDEEEMLNNKNDLLRHAQQITTALGTFHEEIYEGSMGSAVLDTLSKNTKTLWTVSGYSPELEDFAGQAEELQIRLQDLSQDMKRYLESIEFDPEEITRIQMRLDLIHDLKRKYGASVVDILAFQKQLQQQYESLVNSEAHYQKILAELSEYQDRTLKMARSLSHQRKIIVSQLEEEMMKVLHDLKMGKTIFKIDHTISENTALDENGIDVVAFLISTNPGEPVKPLSKIASGGEMSRIMLAFKTIFARIDAIPTLIFDEIDTGISGRAAQVVGEKMSFVAGHHQVICITHLPQIAALADHHLYIEKQVVEDTTQVCVRYLSEEERLYELGRLMDGNISEITITHAREMRQKALQITKNYQRS</sequence>
<dbReference type="CDD" id="cd03241">
    <property type="entry name" value="ABC_RecN"/>
    <property type="match status" value="2"/>
</dbReference>
<evidence type="ECO:0000256" key="9">
    <source>
        <dbReference type="PIRNR" id="PIRNR003128"/>
    </source>
</evidence>
<dbReference type="EMBL" id="JBCITM010000002">
    <property type="protein sequence ID" value="MEN1759329.1"/>
    <property type="molecule type" value="Genomic_DNA"/>
</dbReference>
<evidence type="ECO:0000256" key="6">
    <source>
        <dbReference type="ARBA" id="ARBA00022840"/>
    </source>
</evidence>
<feature type="coiled-coil region" evidence="10">
    <location>
        <begin position="270"/>
        <end position="297"/>
    </location>
</feature>
<gene>
    <name evidence="12" type="primary">recN</name>
    <name evidence="12" type="ORF">AAIG11_02480</name>
</gene>
<dbReference type="InterPro" id="IPR003395">
    <property type="entry name" value="RecF/RecN/SMC_N"/>
</dbReference>
<evidence type="ECO:0000313" key="13">
    <source>
        <dbReference type="Proteomes" id="UP001407405"/>
    </source>
</evidence>
<evidence type="ECO:0000256" key="10">
    <source>
        <dbReference type="SAM" id="Coils"/>
    </source>
</evidence>
<accession>A0ABU9VQJ5</accession>
<comment type="similarity">
    <text evidence="2 9">Belongs to the RecN family.</text>
</comment>
<dbReference type="NCBIfam" id="TIGR00634">
    <property type="entry name" value="recN"/>
    <property type="match status" value="1"/>
</dbReference>
<dbReference type="PIRSF" id="PIRSF003128">
    <property type="entry name" value="RecN"/>
    <property type="match status" value="1"/>
</dbReference>
<dbReference type="Proteomes" id="UP001407405">
    <property type="component" value="Unassembled WGS sequence"/>
</dbReference>
<keyword evidence="13" id="KW-1185">Reference proteome</keyword>
<protein>
    <recommendedName>
        <fullName evidence="3 9">DNA repair protein RecN</fullName>
    </recommendedName>
    <alternativeName>
        <fullName evidence="8 9">Recombination protein N</fullName>
    </alternativeName>
</protein>
<keyword evidence="6" id="KW-0067">ATP-binding</keyword>
<evidence type="ECO:0000256" key="8">
    <source>
        <dbReference type="ARBA" id="ARBA00033408"/>
    </source>
</evidence>
<evidence type="ECO:0000256" key="4">
    <source>
        <dbReference type="ARBA" id="ARBA00022741"/>
    </source>
</evidence>
<organism evidence="12 13">
    <name type="scientific">Anoxynatronum sibiricum</name>
    <dbReference type="NCBI Taxonomy" id="210623"/>
    <lineage>
        <taxon>Bacteria</taxon>
        <taxon>Bacillati</taxon>
        <taxon>Bacillota</taxon>
        <taxon>Clostridia</taxon>
        <taxon>Eubacteriales</taxon>
        <taxon>Clostridiaceae</taxon>
        <taxon>Anoxynatronum</taxon>
    </lineage>
</organism>